<dbReference type="SUPFAM" id="SSF51735">
    <property type="entry name" value="NAD(P)-binding Rossmann-fold domains"/>
    <property type="match status" value="1"/>
</dbReference>
<dbReference type="Pfam" id="PF05368">
    <property type="entry name" value="NmrA"/>
    <property type="match status" value="1"/>
</dbReference>
<evidence type="ECO:0000256" key="1">
    <source>
        <dbReference type="ARBA" id="ARBA00022857"/>
    </source>
</evidence>
<dbReference type="PANTHER" id="PTHR47706">
    <property type="entry name" value="NMRA-LIKE FAMILY PROTEIN"/>
    <property type="match status" value="1"/>
</dbReference>
<protein>
    <submittedName>
        <fullName evidence="4">Isoflavone reductase family protein</fullName>
    </submittedName>
</protein>
<comment type="caution">
    <text evidence="4">The sequence shown here is derived from an EMBL/GenBank/DDBJ whole genome shotgun (WGS) entry which is preliminary data.</text>
</comment>
<reference evidence="5" key="1">
    <citation type="journal article" date="2015" name="Genome Announc.">
        <title>Draft genome sequence of Talaromyces cellulolyticus strain Y-94, a source of lignocellulosic biomass-degrading enzymes.</title>
        <authorList>
            <person name="Fujii T."/>
            <person name="Koike H."/>
            <person name="Sawayama S."/>
            <person name="Yano S."/>
            <person name="Inoue H."/>
        </authorList>
    </citation>
    <scope>NUCLEOTIDE SEQUENCE [LARGE SCALE GENOMIC DNA]</scope>
    <source>
        <strain evidence="5">Y-94</strain>
    </source>
</reference>
<keyword evidence="1" id="KW-0521">NADP</keyword>
<evidence type="ECO:0000259" key="3">
    <source>
        <dbReference type="Pfam" id="PF05368"/>
    </source>
</evidence>
<proteinExistence type="predicted"/>
<sequence length="302" mass="33423">MSASIAASAVIVVGASGNLGPFIVQELLRQKAKFSRIAILSAPEKKGKFDTAAKSGIDIVLGSYKEAKSYQGFDVVISLAGNSIMADQPQMIDAAIEAGVTHFYPSEFGVDIGQPVFLQERYFRDKHSTREHLRKRAREIPGFVFTEIIIGAFAETFVLSSVFGLDRQGRTFTYYGDLDDVKSISSMEDTAKYTVDSILLPVETGITERTLKVPNGDYTVRELVKVLSELDGTQYETHIFPVSEARKLQESARLAGSTDLELAFSLKALFSGPFAVVPKPWQNDMFTFKPKNLVEMIQECMY</sequence>
<evidence type="ECO:0000256" key="2">
    <source>
        <dbReference type="ARBA" id="ARBA00023002"/>
    </source>
</evidence>
<dbReference type="PANTHER" id="PTHR47706:SF11">
    <property type="entry name" value="ISOFLAVONE REDUCTASE FAMILY PROTEIN (AFU_ORTHOLOGUE AFUA_1G12510)"/>
    <property type="match status" value="1"/>
</dbReference>
<name>A0A6V8H095_TALPI</name>
<evidence type="ECO:0000313" key="4">
    <source>
        <dbReference type="EMBL" id="GAM34226.1"/>
    </source>
</evidence>
<organism evidence="4 5">
    <name type="scientific">Talaromyces pinophilus</name>
    <name type="common">Penicillium pinophilum</name>
    <dbReference type="NCBI Taxonomy" id="128442"/>
    <lineage>
        <taxon>Eukaryota</taxon>
        <taxon>Fungi</taxon>
        <taxon>Dikarya</taxon>
        <taxon>Ascomycota</taxon>
        <taxon>Pezizomycotina</taxon>
        <taxon>Eurotiomycetes</taxon>
        <taxon>Eurotiomycetidae</taxon>
        <taxon>Eurotiales</taxon>
        <taxon>Trichocomaceae</taxon>
        <taxon>Talaromyces</taxon>
        <taxon>Talaromyces sect. Talaromyces</taxon>
    </lineage>
</organism>
<gene>
    <name evidence="4" type="ORF">TCE0_015f01670</name>
</gene>
<dbReference type="AlphaFoldDB" id="A0A6V8H095"/>
<dbReference type="Gene3D" id="3.90.25.10">
    <property type="entry name" value="UDP-galactose 4-epimerase, domain 1"/>
    <property type="match status" value="1"/>
</dbReference>
<dbReference type="EMBL" id="DF933811">
    <property type="protein sequence ID" value="GAM34226.1"/>
    <property type="molecule type" value="Genomic_DNA"/>
</dbReference>
<dbReference type="InterPro" id="IPR051609">
    <property type="entry name" value="NmrA/Isoflavone_reductase-like"/>
</dbReference>
<dbReference type="InterPro" id="IPR036291">
    <property type="entry name" value="NAD(P)-bd_dom_sf"/>
</dbReference>
<keyword evidence="2" id="KW-0560">Oxidoreductase</keyword>
<dbReference type="GO" id="GO:0016491">
    <property type="term" value="F:oxidoreductase activity"/>
    <property type="evidence" value="ECO:0007669"/>
    <property type="project" value="UniProtKB-KW"/>
</dbReference>
<dbReference type="InterPro" id="IPR008030">
    <property type="entry name" value="NmrA-like"/>
</dbReference>
<keyword evidence="5" id="KW-1185">Reference proteome</keyword>
<feature type="domain" description="NmrA-like" evidence="3">
    <location>
        <begin position="8"/>
        <end position="247"/>
    </location>
</feature>
<dbReference type="Gene3D" id="3.40.50.720">
    <property type="entry name" value="NAD(P)-binding Rossmann-like Domain"/>
    <property type="match status" value="1"/>
</dbReference>
<accession>A0A6V8H095</accession>
<dbReference type="Proteomes" id="UP000053095">
    <property type="component" value="Unassembled WGS sequence"/>
</dbReference>
<evidence type="ECO:0000313" key="5">
    <source>
        <dbReference type="Proteomes" id="UP000053095"/>
    </source>
</evidence>